<dbReference type="InterPro" id="IPR029062">
    <property type="entry name" value="Class_I_gatase-like"/>
</dbReference>
<sequence>MQTATLLGMLLAALISALLVWWQYYYRVGSRSNQTHVLAFLRFLAVFGLLLLLLNPKISKTTLATSKQNLILLFDDSESIQSAGADERVRQISADLLGENYLSDRFYINTYGFERELNDGDSLSFQGEVSDISRALMALNKVYGREKAVAVLVTDGNQTLGTAYEYLGPELNFPVFSMVVGDTTRYADLKISRVNLNKYAFLENSFPVEVFVTYQGRDSISSRLNIRLDGRNVYRRNVDLSAENNSLRISTNLLASEVGLKSLLLTLDSIPGEKNTANNRWRSTIEVIDEKTRIGLVSDIAHPDIGALIKAIESNEQRRVTLFNARATAGELSEMDMLILYQPDRAFSGVYDVIQQSGLNTFIIAGPRTDFNFLNRVQKGLQVSNFNQTEEILPVLNSAFGLFDISEFSVEEFPPLLGTLGEILITRPNESILDQQIRGVNLKEPMLTIMTDEETRHAFLFGENIWKWRLQSFRNDQDFENFDRLMDKIVLYLTSDGRRERLEVRYEQTYNAASDRKIKASFYDATFVFDPDAELKINIRGIYGEFTTQQNMVLADKQYETDLSELPPGEYSFSVTAEGQDMRSDGRFRIEDFNLEQLFVSSDPGRLAMLSEGSGGILYYPEQLPDLIVELAEDPRFSPVQKSTENVVSLVDFKILLGLIVLALAAEWFIRKYNGLI</sequence>
<organism evidence="2 3">
    <name type="scientific">Muriicola marianensis</name>
    <dbReference type="NCBI Taxonomy" id="1324801"/>
    <lineage>
        <taxon>Bacteria</taxon>
        <taxon>Pseudomonadati</taxon>
        <taxon>Bacteroidota</taxon>
        <taxon>Flavobacteriia</taxon>
        <taxon>Flavobacteriales</taxon>
        <taxon>Flavobacteriaceae</taxon>
        <taxon>Muriicola</taxon>
    </lineage>
</organism>
<keyword evidence="3" id="KW-1185">Reference proteome</keyword>
<reference evidence="3" key="1">
    <citation type="journal article" date="2019" name="Int. J. Syst. Evol. Microbiol.">
        <title>The Global Catalogue of Microorganisms (GCM) 10K type strain sequencing project: providing services to taxonomists for standard genome sequencing and annotation.</title>
        <authorList>
            <consortium name="The Broad Institute Genomics Platform"/>
            <consortium name="The Broad Institute Genome Sequencing Center for Infectious Disease"/>
            <person name="Wu L."/>
            <person name="Ma J."/>
        </authorList>
    </citation>
    <scope>NUCLEOTIDE SEQUENCE [LARGE SCALE GENOMIC DNA]</scope>
    <source>
        <strain evidence="3">CGMCC 1.12606</strain>
    </source>
</reference>
<dbReference type="RefSeq" id="WP_188368854.1">
    <property type="nucleotide sequence ID" value="NZ_BMFH01000001.1"/>
</dbReference>
<protein>
    <recommendedName>
        <fullName evidence="4">VWA domain-containing protein</fullName>
    </recommendedName>
</protein>
<accession>A0ABQ1QNX0</accession>
<keyword evidence="1" id="KW-1133">Transmembrane helix</keyword>
<gene>
    <name evidence="2" type="ORF">GCM10011361_02090</name>
</gene>
<evidence type="ECO:0008006" key="4">
    <source>
        <dbReference type="Google" id="ProtNLM"/>
    </source>
</evidence>
<dbReference type="Proteomes" id="UP000625780">
    <property type="component" value="Unassembled WGS sequence"/>
</dbReference>
<proteinExistence type="predicted"/>
<evidence type="ECO:0000313" key="2">
    <source>
        <dbReference type="EMBL" id="GGD38526.1"/>
    </source>
</evidence>
<evidence type="ECO:0000313" key="3">
    <source>
        <dbReference type="Proteomes" id="UP000625780"/>
    </source>
</evidence>
<dbReference type="EMBL" id="BMFH01000001">
    <property type="protein sequence ID" value="GGD38526.1"/>
    <property type="molecule type" value="Genomic_DNA"/>
</dbReference>
<comment type="caution">
    <text evidence="2">The sequence shown here is derived from an EMBL/GenBank/DDBJ whole genome shotgun (WGS) entry which is preliminary data.</text>
</comment>
<dbReference type="SUPFAM" id="SSF52317">
    <property type="entry name" value="Class I glutamine amidotransferase-like"/>
    <property type="match status" value="1"/>
</dbReference>
<feature type="transmembrane region" description="Helical" evidence="1">
    <location>
        <begin position="37"/>
        <end position="54"/>
    </location>
</feature>
<name>A0ABQ1QNX0_9FLAO</name>
<dbReference type="PANTHER" id="PTHR37947:SF1">
    <property type="entry name" value="BLL2462 PROTEIN"/>
    <property type="match status" value="1"/>
</dbReference>
<dbReference type="PANTHER" id="PTHR37947">
    <property type="entry name" value="BLL2462 PROTEIN"/>
    <property type="match status" value="1"/>
</dbReference>
<keyword evidence="1" id="KW-0472">Membrane</keyword>
<keyword evidence="1" id="KW-0812">Transmembrane</keyword>
<evidence type="ECO:0000256" key="1">
    <source>
        <dbReference type="SAM" id="Phobius"/>
    </source>
</evidence>
<feature type="transmembrane region" description="Helical" evidence="1">
    <location>
        <begin position="6"/>
        <end position="25"/>
    </location>
</feature>